<evidence type="ECO:0000313" key="1">
    <source>
        <dbReference type="EMBL" id="EXB47715.1"/>
    </source>
</evidence>
<dbReference type="Proteomes" id="UP000030645">
    <property type="component" value="Unassembled WGS sequence"/>
</dbReference>
<name>W9QPK3_9ROSA</name>
<accession>W9QPK3</accession>
<organism evidence="1 2">
    <name type="scientific">Morus notabilis</name>
    <dbReference type="NCBI Taxonomy" id="981085"/>
    <lineage>
        <taxon>Eukaryota</taxon>
        <taxon>Viridiplantae</taxon>
        <taxon>Streptophyta</taxon>
        <taxon>Embryophyta</taxon>
        <taxon>Tracheophyta</taxon>
        <taxon>Spermatophyta</taxon>
        <taxon>Magnoliopsida</taxon>
        <taxon>eudicotyledons</taxon>
        <taxon>Gunneridae</taxon>
        <taxon>Pentapetalae</taxon>
        <taxon>rosids</taxon>
        <taxon>fabids</taxon>
        <taxon>Rosales</taxon>
        <taxon>Moraceae</taxon>
        <taxon>Moreae</taxon>
        <taxon>Morus</taxon>
    </lineage>
</organism>
<evidence type="ECO:0000313" key="2">
    <source>
        <dbReference type="Proteomes" id="UP000030645"/>
    </source>
</evidence>
<reference evidence="2" key="1">
    <citation type="submission" date="2013-01" db="EMBL/GenBank/DDBJ databases">
        <title>Draft Genome Sequence of a Mulberry Tree, Morus notabilis C.K. Schneid.</title>
        <authorList>
            <person name="He N."/>
            <person name="Zhao S."/>
        </authorList>
    </citation>
    <scope>NUCLEOTIDE SEQUENCE</scope>
</reference>
<protein>
    <submittedName>
        <fullName evidence="1">Uncharacterized protein</fullName>
    </submittedName>
</protein>
<proteinExistence type="predicted"/>
<gene>
    <name evidence="1" type="ORF">L484_010501</name>
</gene>
<keyword evidence="2" id="KW-1185">Reference proteome</keyword>
<sequence>MLNSGLRPSAGRPPVHLSPLEPLKVDLMRSTAGLLMKIRGCFTCDSCIKQEGLVGKARSCLYKAKFCKELQRVKSDLVLVFLRRDTECFPGFVSAKGKTQES</sequence>
<dbReference type="AlphaFoldDB" id="W9QPK3"/>
<dbReference type="EMBL" id="KE343933">
    <property type="protein sequence ID" value="EXB47715.1"/>
    <property type="molecule type" value="Genomic_DNA"/>
</dbReference>